<reference evidence="2" key="1">
    <citation type="journal article" date="2021" name="Genome Biol. Evol.">
        <title>A High-Quality Reference Genome for a Parasitic Bivalve with Doubly Uniparental Inheritance (Bivalvia: Unionida).</title>
        <authorList>
            <person name="Smith C.H."/>
        </authorList>
    </citation>
    <scope>NUCLEOTIDE SEQUENCE</scope>
    <source>
        <strain evidence="2">CHS0354</strain>
    </source>
</reference>
<evidence type="ECO:0000313" key="3">
    <source>
        <dbReference type="Proteomes" id="UP001195483"/>
    </source>
</evidence>
<comment type="caution">
    <text evidence="2">The sequence shown here is derived from an EMBL/GenBank/DDBJ whole genome shotgun (WGS) entry which is preliminary data.</text>
</comment>
<reference evidence="2" key="2">
    <citation type="journal article" date="2021" name="Genome Biol. Evol.">
        <title>Developing a high-quality reference genome for a parasitic bivalve with doubly uniparental inheritance (Bivalvia: Unionida).</title>
        <authorList>
            <person name="Smith C.H."/>
        </authorList>
    </citation>
    <scope>NUCLEOTIDE SEQUENCE</scope>
    <source>
        <strain evidence="2">CHS0354</strain>
        <tissue evidence="2">Mantle</tissue>
    </source>
</reference>
<organism evidence="2 3">
    <name type="scientific">Potamilus streckersoni</name>
    <dbReference type="NCBI Taxonomy" id="2493646"/>
    <lineage>
        <taxon>Eukaryota</taxon>
        <taxon>Metazoa</taxon>
        <taxon>Spiralia</taxon>
        <taxon>Lophotrochozoa</taxon>
        <taxon>Mollusca</taxon>
        <taxon>Bivalvia</taxon>
        <taxon>Autobranchia</taxon>
        <taxon>Heteroconchia</taxon>
        <taxon>Palaeoheterodonta</taxon>
        <taxon>Unionida</taxon>
        <taxon>Unionoidea</taxon>
        <taxon>Unionidae</taxon>
        <taxon>Ambleminae</taxon>
        <taxon>Lampsilini</taxon>
        <taxon>Potamilus</taxon>
    </lineage>
</organism>
<protein>
    <submittedName>
        <fullName evidence="2">Uncharacterized protein</fullName>
    </submittedName>
</protein>
<sequence>MMKKIIKSAFLLAVAGAVTVPAFAQEYSSSVSGAVRAEWNMDTISGPKMEQLGNMQYLNNHFKGGANAFATSFANGTDVGRNNDVEFESFYGGYKNADLGLDVGVLVSQTSGTGMILPNVTYAPTAADDVTNDDGDSAGSPAVEDFQSTLYGLVVNLKMPDVVGLDVTFEFAQGETKGVKDRDISADGLKGKGTYMALGVGVTPVEGLSVV</sequence>
<reference evidence="2" key="3">
    <citation type="submission" date="2023-05" db="EMBL/GenBank/DDBJ databases">
        <authorList>
            <person name="Smith C.H."/>
        </authorList>
    </citation>
    <scope>NUCLEOTIDE SEQUENCE</scope>
    <source>
        <strain evidence="2">CHS0354</strain>
        <tissue evidence="2">Mantle</tissue>
    </source>
</reference>
<gene>
    <name evidence="2" type="ORF">CHS0354_026783</name>
</gene>
<dbReference type="EMBL" id="JAEAOA010001598">
    <property type="protein sequence ID" value="KAK3603987.1"/>
    <property type="molecule type" value="Genomic_DNA"/>
</dbReference>
<dbReference type="Proteomes" id="UP001195483">
    <property type="component" value="Unassembled WGS sequence"/>
</dbReference>
<evidence type="ECO:0000313" key="2">
    <source>
        <dbReference type="EMBL" id="KAK3603987.1"/>
    </source>
</evidence>
<feature type="chain" id="PRO_5042216247" evidence="1">
    <location>
        <begin position="25"/>
        <end position="211"/>
    </location>
</feature>
<accession>A0AAE0T543</accession>
<keyword evidence="3" id="KW-1185">Reference proteome</keyword>
<feature type="signal peptide" evidence="1">
    <location>
        <begin position="1"/>
        <end position="24"/>
    </location>
</feature>
<dbReference type="AlphaFoldDB" id="A0AAE0T543"/>
<name>A0AAE0T543_9BIVA</name>
<evidence type="ECO:0000256" key="1">
    <source>
        <dbReference type="SAM" id="SignalP"/>
    </source>
</evidence>
<keyword evidence="1" id="KW-0732">Signal</keyword>
<proteinExistence type="predicted"/>